<dbReference type="EMBL" id="CP007511">
    <property type="protein sequence ID" value="AJE16584.1"/>
    <property type="molecule type" value="Genomic_DNA"/>
</dbReference>
<reference evidence="1 3" key="3">
    <citation type="journal article" name="Genome Announc.">
        <title>Complete Genome Sequence of Pseudomonas balearica DSM 6083T.</title>
        <authorList>
            <person name="Bennasar-Figueras A."/>
            <person name="Salva-Serra F."/>
            <person name="Jaen-Luchoro D."/>
            <person name="Segui C."/>
            <person name="Aliaga F."/>
            <person name="Busquets A."/>
            <person name="Gomila M."/>
            <person name="Moore E.R."/>
            <person name="Lalucat J."/>
        </authorList>
    </citation>
    <scope>NUCLEOTIDE SEQUENCE [LARGE SCALE GENOMIC DNA]</scope>
    <source>
        <strain evidence="3">DSM 6083</strain>
        <strain evidence="1">DSM6083</strain>
    </source>
</reference>
<evidence type="ECO:0000313" key="1">
    <source>
        <dbReference type="EMBL" id="AJE16584.1"/>
    </source>
</evidence>
<dbReference type="Proteomes" id="UP000182276">
    <property type="component" value="Unassembled WGS sequence"/>
</dbReference>
<dbReference type="GeneID" id="77261513"/>
<evidence type="ECO:0000313" key="2">
    <source>
        <dbReference type="EMBL" id="SDM79071.1"/>
    </source>
</evidence>
<dbReference type="InterPro" id="IPR008861">
    <property type="entry name" value="GpX-like"/>
</dbReference>
<accession>A0A8D3Y3E1</accession>
<name>A0A8D3Y3E1_9GAMM</name>
<protein>
    <submittedName>
        <fullName evidence="1 2">Phage tail protein</fullName>
    </submittedName>
</protein>
<reference evidence="2 4" key="2">
    <citation type="submission" date="2016-10" db="EMBL/GenBank/DDBJ databases">
        <authorList>
            <person name="Varghese N."/>
            <person name="Submissions S."/>
        </authorList>
    </citation>
    <scope>NUCLEOTIDE SEQUENCE [LARGE SCALE GENOMIC DNA]</scope>
    <source>
        <strain evidence="2 4">DSM 6083</strain>
    </source>
</reference>
<keyword evidence="4" id="KW-1185">Reference proteome</keyword>
<gene>
    <name evidence="1" type="ORF">CL52_16625</name>
    <name evidence="2" type="ORF">SAMN05660875_10919</name>
</gene>
<dbReference type="AlphaFoldDB" id="A0A8D3Y3E1"/>
<sequence length="68" mass="7319">MATTIKTSDGDVLDRLCHQHYGHLMGTVEAVLEANPGLAARAQPFVSGVVIHLPDLAPARTDVINLWD</sequence>
<dbReference type="RefSeq" id="WP_200889403.1">
    <property type="nucleotide sequence ID" value="NZ_CP007511.1"/>
</dbReference>
<dbReference type="EMBL" id="FNHO01000009">
    <property type="protein sequence ID" value="SDM79071.1"/>
    <property type="molecule type" value="Genomic_DNA"/>
</dbReference>
<organism evidence="1 3">
    <name type="scientific">Stutzerimonas balearica DSM 6083</name>
    <dbReference type="NCBI Taxonomy" id="1123016"/>
    <lineage>
        <taxon>Bacteria</taxon>
        <taxon>Pseudomonadati</taxon>
        <taxon>Pseudomonadota</taxon>
        <taxon>Gammaproteobacteria</taxon>
        <taxon>Pseudomonadales</taxon>
        <taxon>Pseudomonadaceae</taxon>
        <taxon>Stutzerimonas</taxon>
    </lineage>
</organism>
<reference evidence="3" key="1">
    <citation type="submission" date="2014-03" db="EMBL/GenBank/DDBJ databases">
        <title>Complete genome of Pseudomonas balearica DSM 6083T, a sewage water isolate from an enrichment with 2-methylnaphthalene.</title>
        <authorList>
            <person name="Salva-Serra F."/>
            <person name="Jaen-Luchoro D."/>
            <person name="Busquets A."/>
            <person name="Pena A."/>
            <person name="Gomila M."/>
            <person name="Bosch R."/>
            <person name="Nogales B."/>
            <person name="Garcia-Valdes E."/>
            <person name="Lalucat J."/>
            <person name="Bennasar A."/>
        </authorList>
    </citation>
    <scope>NUCLEOTIDE SEQUENCE [LARGE SCALE GENOMIC DNA]</scope>
    <source>
        <strain evidence="3">DSM 6083</strain>
    </source>
</reference>
<proteinExistence type="predicted"/>
<dbReference type="KEGG" id="pbm:CL52_16625"/>
<dbReference type="Pfam" id="PF05489">
    <property type="entry name" value="Phage_tail_X"/>
    <property type="match status" value="1"/>
</dbReference>
<evidence type="ECO:0000313" key="4">
    <source>
        <dbReference type="Proteomes" id="UP000182276"/>
    </source>
</evidence>
<dbReference type="Proteomes" id="UP000031271">
    <property type="component" value="Chromosome"/>
</dbReference>
<evidence type="ECO:0000313" key="3">
    <source>
        <dbReference type="Proteomes" id="UP000031271"/>
    </source>
</evidence>